<feature type="domain" description="Transcription regulator AsnC/Lrp ligand binding" evidence="1">
    <location>
        <begin position="7"/>
        <end position="77"/>
    </location>
</feature>
<dbReference type="InterPro" id="IPR011008">
    <property type="entry name" value="Dimeric_a/b-barrel"/>
</dbReference>
<name>A0A6J6T6C5_9ZZZZ</name>
<dbReference type="SUPFAM" id="SSF54909">
    <property type="entry name" value="Dimeric alpha+beta barrel"/>
    <property type="match status" value="1"/>
</dbReference>
<evidence type="ECO:0000259" key="1">
    <source>
        <dbReference type="Pfam" id="PF01037"/>
    </source>
</evidence>
<accession>A0A6J6T6C5</accession>
<reference evidence="2" key="1">
    <citation type="submission" date="2020-05" db="EMBL/GenBank/DDBJ databases">
        <authorList>
            <person name="Chiriac C."/>
            <person name="Salcher M."/>
            <person name="Ghai R."/>
            <person name="Kavagutti S V."/>
        </authorList>
    </citation>
    <scope>NUCLEOTIDE SEQUENCE</scope>
</reference>
<proteinExistence type="predicted"/>
<dbReference type="EMBL" id="CAEZYW010000118">
    <property type="protein sequence ID" value="CAB4742792.1"/>
    <property type="molecule type" value="Genomic_DNA"/>
</dbReference>
<organism evidence="2">
    <name type="scientific">freshwater metagenome</name>
    <dbReference type="NCBI Taxonomy" id="449393"/>
    <lineage>
        <taxon>unclassified sequences</taxon>
        <taxon>metagenomes</taxon>
        <taxon>ecological metagenomes</taxon>
    </lineage>
</organism>
<gene>
    <name evidence="2" type="ORF">UFOPK2786_00868</name>
</gene>
<dbReference type="InterPro" id="IPR019887">
    <property type="entry name" value="Tscrpt_reg_AsnC/Lrp_C"/>
</dbReference>
<evidence type="ECO:0000313" key="2">
    <source>
        <dbReference type="EMBL" id="CAB4742792.1"/>
    </source>
</evidence>
<dbReference type="Gene3D" id="3.30.70.920">
    <property type="match status" value="1"/>
</dbReference>
<sequence>MISALCFVQVAPGKVNDVGQAMAQVNGIRSVYSVTGKIDMVALIEVVDHDRVAEVVNEGIGRIDGVQSTETHIAFKTYRPEDIDAGFSIGADS</sequence>
<protein>
    <submittedName>
        <fullName evidence="2">Unannotated protein</fullName>
    </submittedName>
</protein>
<dbReference type="Pfam" id="PF01037">
    <property type="entry name" value="AsnC_trans_reg"/>
    <property type="match status" value="1"/>
</dbReference>
<dbReference type="AlphaFoldDB" id="A0A6J6T6C5"/>